<dbReference type="OrthoDB" id="298600at2759"/>
<proteinExistence type="predicted"/>
<comment type="caution">
    <text evidence="1">The sequence shown here is derived from an EMBL/GenBank/DDBJ whole genome shotgun (WGS) entry which is preliminary data.</text>
</comment>
<dbReference type="Proteomes" id="UP000683925">
    <property type="component" value="Unassembled WGS sequence"/>
</dbReference>
<accession>A0A8S1TXR0</accession>
<dbReference type="PANTHER" id="PTHR22951">
    <property type="entry name" value="CLATHRIN ASSEMBLY PROTEIN"/>
    <property type="match status" value="1"/>
</dbReference>
<sequence>MNFITRFWATIGADTNFESARLAATYGNEYPPEERDIKIILNALSGFDKETDRRIAFGSIVWKLKQIHRNDDDWIIIIKNLIIIDRCVNDGILLKEFCELDLPNIENWVEKNSNNNKLLIHELISKYYNYIKFKSQQLRTSFSLTLYKKEKFLHFSQLSVGQTQNEINLILQFVDKAFEVIETKQNGHLKYKLCQYVFLMILNDLFKYYSCSLVAFNVLIKKIEQLQLEDLLQMAEITRLLYKFCNQLDTFINQNKFIAGFEYFDVEYKITPDLVELIVQYMNLYEQAQKGTSSQPKEIHFNTQKSIQVLAKIISQSPYKLQSQESFMGQGNVQQQYSKSVMYCNQFKHKFDEIAFQEFQNNFSSNYITIPDYYKQNKAILEFKEEDEELDILAKIEEYKMKIQCDQQIHLLYPEAFNEKKFLNFENIYYQ</sequence>
<protein>
    <submittedName>
        <fullName evidence="1">Uncharacterized protein</fullName>
    </submittedName>
</protein>
<evidence type="ECO:0000313" key="2">
    <source>
        <dbReference type="Proteomes" id="UP000683925"/>
    </source>
</evidence>
<gene>
    <name evidence="1" type="ORF">POCTA_138.1.T0320065</name>
</gene>
<dbReference type="InterPro" id="IPR045192">
    <property type="entry name" value="AP180-like"/>
</dbReference>
<dbReference type="EMBL" id="CAJJDP010000032">
    <property type="protein sequence ID" value="CAD8156362.1"/>
    <property type="molecule type" value="Genomic_DNA"/>
</dbReference>
<dbReference type="GO" id="GO:0048268">
    <property type="term" value="P:clathrin coat assembly"/>
    <property type="evidence" value="ECO:0007669"/>
    <property type="project" value="InterPro"/>
</dbReference>
<organism evidence="1 2">
    <name type="scientific">Paramecium octaurelia</name>
    <dbReference type="NCBI Taxonomy" id="43137"/>
    <lineage>
        <taxon>Eukaryota</taxon>
        <taxon>Sar</taxon>
        <taxon>Alveolata</taxon>
        <taxon>Ciliophora</taxon>
        <taxon>Intramacronucleata</taxon>
        <taxon>Oligohymenophorea</taxon>
        <taxon>Peniculida</taxon>
        <taxon>Parameciidae</taxon>
        <taxon>Paramecium</taxon>
    </lineage>
</organism>
<evidence type="ECO:0000313" key="1">
    <source>
        <dbReference type="EMBL" id="CAD8156362.1"/>
    </source>
</evidence>
<name>A0A8S1TXR0_PAROT</name>
<reference evidence="1" key="1">
    <citation type="submission" date="2021-01" db="EMBL/GenBank/DDBJ databases">
        <authorList>
            <consortium name="Genoscope - CEA"/>
            <person name="William W."/>
        </authorList>
    </citation>
    <scope>NUCLEOTIDE SEQUENCE</scope>
</reference>
<dbReference type="GO" id="GO:0072583">
    <property type="term" value="P:clathrin-dependent endocytosis"/>
    <property type="evidence" value="ECO:0007669"/>
    <property type="project" value="InterPro"/>
</dbReference>
<dbReference type="PANTHER" id="PTHR22951:SF108">
    <property type="entry name" value="ENTH DOMAIN-CONTAINING PROTEIN"/>
    <property type="match status" value="1"/>
</dbReference>
<keyword evidence="2" id="KW-1185">Reference proteome</keyword>
<dbReference type="AlphaFoldDB" id="A0A8S1TXR0"/>
<dbReference type="OMA" id="YPEAFNE"/>